<reference evidence="9 10" key="1">
    <citation type="journal article" date="2014" name="Int. J. Syst. Evol. Microbiol.">
        <title>Complete genome sequence of Corynebacterium casei LMG S-19264T (=DSM 44701T), isolated from a smear-ripened cheese.</title>
        <authorList>
            <consortium name="US DOE Joint Genome Institute (JGI-PGF)"/>
            <person name="Walter F."/>
            <person name="Albersmeier A."/>
            <person name="Kalinowski J."/>
            <person name="Ruckert C."/>
        </authorList>
    </citation>
    <scope>NUCLEOTIDE SEQUENCE [LARGE SCALE GENOMIC DNA]</scope>
    <source>
        <strain evidence="9 10">CGMCC 4.7215</strain>
    </source>
</reference>
<accession>A0ABD5X333</accession>
<keyword evidence="9" id="KW-0032">Aminotransferase</keyword>
<comment type="catalytic activity">
    <reaction evidence="6">
        <text>chorismate + L-glutamine = anthranilate + pyruvate + L-glutamate + H(+)</text>
        <dbReference type="Rhea" id="RHEA:21732"/>
        <dbReference type="ChEBI" id="CHEBI:15361"/>
        <dbReference type="ChEBI" id="CHEBI:15378"/>
        <dbReference type="ChEBI" id="CHEBI:16567"/>
        <dbReference type="ChEBI" id="CHEBI:29748"/>
        <dbReference type="ChEBI" id="CHEBI:29985"/>
        <dbReference type="ChEBI" id="CHEBI:58359"/>
        <dbReference type="EC" id="4.1.3.27"/>
    </reaction>
</comment>
<dbReference type="SUPFAM" id="SSF56322">
    <property type="entry name" value="ADC synthase"/>
    <property type="match status" value="1"/>
</dbReference>
<sequence length="491" mass="54251">MEPTVWTDQTTFLSAASDVPAGARVPVEVRVTVSDPFDAYRRARTSKESAYLETTGGQSGWGYFGVDATTVRTAGPEATDSLETLESILADETLVRGDCDVPYPCGVIGWLSYDIVRELETLPENTKLDRRLPRLQVATYETMAAWEEPHDGSVTLRVTSCPRVETPADETACQTAYERGREQALDLARRALDGNPDVESPSVEATTVEFENDCSNSEFAERVRRVREYIRDGDTFQANISQRLHAPATVHPVAAFDALREVNPAPYSGLLEFSGVDLVSASPELLLERDGDRLVTEPIAGTRPRGENETEDAQLEQDLLTDEKERAEHAMLVDLERNDLGKVCAFGSVDVTEYRRVDRYSEVMHLVSLIEGQLRPESVLKDAIAAVFPGGTITGAPKPRTMEIIDELEATRRGPYTGSIGIFGFDDRATLNIIIRTLARWEDEYFLRVGAGIVHDSVPEQEYEETLDKGRALVTAIDQALGEQASMSVKQ</sequence>
<dbReference type="PRINTS" id="PR00095">
    <property type="entry name" value="ANTSNTHASEI"/>
</dbReference>
<feature type="domain" description="Anthranilate synthase component I N-terminal" evidence="8">
    <location>
        <begin position="77"/>
        <end position="143"/>
    </location>
</feature>
<dbReference type="PANTHER" id="PTHR11236:SF9">
    <property type="entry name" value="ANTHRANILATE SYNTHASE COMPONENT 1"/>
    <property type="match status" value="1"/>
</dbReference>
<dbReference type="RefSeq" id="WP_267638561.1">
    <property type="nucleotide sequence ID" value="NZ_JAODIY010000016.1"/>
</dbReference>
<protein>
    <recommendedName>
        <fullName evidence="3">anthranilate synthase</fullName>
        <ecNumber evidence="3">4.1.3.27</ecNumber>
    </recommendedName>
</protein>
<dbReference type="Pfam" id="PF04715">
    <property type="entry name" value="Anth_synt_I_N"/>
    <property type="match status" value="1"/>
</dbReference>
<evidence type="ECO:0000256" key="6">
    <source>
        <dbReference type="ARBA" id="ARBA00047683"/>
    </source>
</evidence>
<dbReference type="InterPro" id="IPR010118">
    <property type="entry name" value="Para-NH2Bz/anthranilate_synth"/>
</dbReference>
<evidence type="ECO:0000256" key="5">
    <source>
        <dbReference type="ARBA" id="ARBA00023141"/>
    </source>
</evidence>
<evidence type="ECO:0000256" key="1">
    <source>
        <dbReference type="ARBA" id="ARBA00004873"/>
    </source>
</evidence>
<name>A0ABD5X333_9EURY</name>
<comment type="caution">
    <text evidence="9">The sequence shown here is derived from an EMBL/GenBank/DDBJ whole genome shotgun (WGS) entry which is preliminary data.</text>
</comment>
<dbReference type="InterPro" id="IPR019999">
    <property type="entry name" value="Anth_synth_I-like"/>
</dbReference>
<dbReference type="Gene3D" id="3.60.120.10">
    <property type="entry name" value="Anthranilate synthase"/>
    <property type="match status" value="1"/>
</dbReference>
<dbReference type="PANTHER" id="PTHR11236">
    <property type="entry name" value="AMINOBENZOATE/ANTHRANILATE SYNTHASE"/>
    <property type="match status" value="1"/>
</dbReference>
<evidence type="ECO:0000259" key="8">
    <source>
        <dbReference type="Pfam" id="PF04715"/>
    </source>
</evidence>
<dbReference type="GO" id="GO:0000162">
    <property type="term" value="P:L-tryptophan biosynthetic process"/>
    <property type="evidence" value="ECO:0007669"/>
    <property type="project" value="UniProtKB-KW"/>
</dbReference>
<dbReference type="InterPro" id="IPR006805">
    <property type="entry name" value="Anth_synth_I_N"/>
</dbReference>
<comment type="similarity">
    <text evidence="2">Belongs to the anthranilate synthase component I family.</text>
</comment>
<evidence type="ECO:0000256" key="2">
    <source>
        <dbReference type="ARBA" id="ARBA00009562"/>
    </source>
</evidence>
<dbReference type="EMBL" id="JBHSZQ010000007">
    <property type="protein sequence ID" value="MFC7125565.1"/>
    <property type="molecule type" value="Genomic_DNA"/>
</dbReference>
<dbReference type="AlphaFoldDB" id="A0ABD5X333"/>
<feature type="domain" description="Chorismate-utilising enzyme C-terminal" evidence="7">
    <location>
        <begin position="217"/>
        <end position="469"/>
    </location>
</feature>
<evidence type="ECO:0000313" key="9">
    <source>
        <dbReference type="EMBL" id="MFC7125565.1"/>
    </source>
</evidence>
<dbReference type="Proteomes" id="UP001596414">
    <property type="component" value="Unassembled WGS sequence"/>
</dbReference>
<keyword evidence="4" id="KW-0028">Amino-acid biosynthesis</keyword>
<dbReference type="InterPro" id="IPR005801">
    <property type="entry name" value="ADC_synthase"/>
</dbReference>
<comment type="pathway">
    <text evidence="1">Amino-acid biosynthesis; L-tryptophan biosynthesis; L-tryptophan from chorismate: step 1/5.</text>
</comment>
<dbReference type="NCBIfam" id="TIGR01824">
    <property type="entry name" value="PabB-clade2"/>
    <property type="match status" value="1"/>
</dbReference>
<dbReference type="InterPro" id="IPR015890">
    <property type="entry name" value="Chorismate_C"/>
</dbReference>
<evidence type="ECO:0000313" key="10">
    <source>
        <dbReference type="Proteomes" id="UP001596414"/>
    </source>
</evidence>
<dbReference type="Pfam" id="PF00425">
    <property type="entry name" value="Chorismate_bind"/>
    <property type="match status" value="1"/>
</dbReference>
<evidence type="ECO:0000256" key="3">
    <source>
        <dbReference type="ARBA" id="ARBA00012266"/>
    </source>
</evidence>
<evidence type="ECO:0000256" key="4">
    <source>
        <dbReference type="ARBA" id="ARBA00022822"/>
    </source>
</evidence>
<keyword evidence="9" id="KW-0808">Transferase</keyword>
<evidence type="ECO:0000259" key="7">
    <source>
        <dbReference type="Pfam" id="PF00425"/>
    </source>
</evidence>
<dbReference type="GO" id="GO:0004049">
    <property type="term" value="F:anthranilate synthase activity"/>
    <property type="evidence" value="ECO:0007669"/>
    <property type="project" value="UniProtKB-EC"/>
</dbReference>
<gene>
    <name evidence="9" type="primary">pabB</name>
    <name evidence="9" type="ORF">ACFQJ7_05860</name>
</gene>
<dbReference type="EC" id="4.1.3.27" evidence="3"/>
<proteinExistence type="inferred from homology"/>
<organism evidence="9 10">
    <name type="scientific">Halovenus rubra</name>
    <dbReference type="NCBI Taxonomy" id="869890"/>
    <lineage>
        <taxon>Archaea</taxon>
        <taxon>Methanobacteriati</taxon>
        <taxon>Methanobacteriota</taxon>
        <taxon>Stenosarchaea group</taxon>
        <taxon>Halobacteria</taxon>
        <taxon>Halobacteriales</taxon>
        <taxon>Haloarculaceae</taxon>
        <taxon>Halovenus</taxon>
    </lineage>
</organism>
<keyword evidence="5" id="KW-0057">Aromatic amino acid biosynthesis</keyword>
<keyword evidence="4" id="KW-0822">Tryptophan biosynthesis</keyword>
<dbReference type="GO" id="GO:0008483">
    <property type="term" value="F:transaminase activity"/>
    <property type="evidence" value="ECO:0007669"/>
    <property type="project" value="UniProtKB-KW"/>
</dbReference>